<feature type="signal peptide" evidence="2">
    <location>
        <begin position="1"/>
        <end position="24"/>
    </location>
</feature>
<evidence type="ECO:0000313" key="5">
    <source>
        <dbReference type="Proteomes" id="UP001501758"/>
    </source>
</evidence>
<gene>
    <name evidence="4" type="ORF">GCM10009430_03460</name>
</gene>
<evidence type="ECO:0000313" key="4">
    <source>
        <dbReference type="EMBL" id="GAA0712722.1"/>
    </source>
</evidence>
<feature type="domain" description="Secretion system C-terminal sorting" evidence="3">
    <location>
        <begin position="38"/>
        <end position="107"/>
    </location>
</feature>
<evidence type="ECO:0000256" key="2">
    <source>
        <dbReference type="SAM" id="SignalP"/>
    </source>
</evidence>
<keyword evidence="5" id="KW-1185">Reference proteome</keyword>
<feature type="chain" id="PRO_5047355541" evidence="2">
    <location>
        <begin position="25"/>
        <end position="109"/>
    </location>
</feature>
<name>A0ABN1IG99_9FLAO</name>
<protein>
    <submittedName>
        <fullName evidence="4">T9SS type A sorting domain-containing protein</fullName>
    </submittedName>
</protein>
<dbReference type="InterPro" id="IPR026444">
    <property type="entry name" value="Secre_tail"/>
</dbReference>
<sequence>MKKIYLLLIFIGIFVLSSSTGVQAQSSIEIKDQEEISIFPNPVTGDVLNITSKSGKSITCRVFNVLGKTVLFKVITTREQLDISALPPGVYVLKIKSGKEIFSKKLIRQ</sequence>
<comment type="caution">
    <text evidence="4">The sequence shown here is derived from an EMBL/GenBank/DDBJ whole genome shotgun (WGS) entry which is preliminary data.</text>
</comment>
<dbReference type="NCBIfam" id="TIGR04183">
    <property type="entry name" value="Por_Secre_tail"/>
    <property type="match status" value="1"/>
</dbReference>
<dbReference type="Pfam" id="PF18962">
    <property type="entry name" value="Por_Secre_tail"/>
    <property type="match status" value="1"/>
</dbReference>
<accession>A0ABN1IG99</accession>
<keyword evidence="1 2" id="KW-0732">Signal</keyword>
<organism evidence="4 5">
    <name type="scientific">Aquimarina litoralis</name>
    <dbReference type="NCBI Taxonomy" id="584605"/>
    <lineage>
        <taxon>Bacteria</taxon>
        <taxon>Pseudomonadati</taxon>
        <taxon>Bacteroidota</taxon>
        <taxon>Flavobacteriia</taxon>
        <taxon>Flavobacteriales</taxon>
        <taxon>Flavobacteriaceae</taxon>
        <taxon>Aquimarina</taxon>
    </lineage>
</organism>
<evidence type="ECO:0000256" key="1">
    <source>
        <dbReference type="ARBA" id="ARBA00022729"/>
    </source>
</evidence>
<dbReference type="Proteomes" id="UP001501758">
    <property type="component" value="Unassembled WGS sequence"/>
</dbReference>
<evidence type="ECO:0000259" key="3">
    <source>
        <dbReference type="Pfam" id="PF18962"/>
    </source>
</evidence>
<dbReference type="EMBL" id="BAAAGE010000001">
    <property type="protein sequence ID" value="GAA0712722.1"/>
    <property type="molecule type" value="Genomic_DNA"/>
</dbReference>
<proteinExistence type="predicted"/>
<reference evidence="4 5" key="1">
    <citation type="journal article" date="2019" name="Int. J. Syst. Evol. Microbiol.">
        <title>The Global Catalogue of Microorganisms (GCM) 10K type strain sequencing project: providing services to taxonomists for standard genome sequencing and annotation.</title>
        <authorList>
            <consortium name="The Broad Institute Genomics Platform"/>
            <consortium name="The Broad Institute Genome Sequencing Center for Infectious Disease"/>
            <person name="Wu L."/>
            <person name="Ma J."/>
        </authorList>
    </citation>
    <scope>NUCLEOTIDE SEQUENCE [LARGE SCALE GENOMIC DNA]</scope>
    <source>
        <strain evidence="4 5">JCM 15974</strain>
    </source>
</reference>
<dbReference type="RefSeq" id="WP_299605123.1">
    <property type="nucleotide sequence ID" value="NZ_BAAAGE010000001.1"/>
</dbReference>